<dbReference type="AlphaFoldDB" id="A0AAD7ZWX7"/>
<reference evidence="2" key="1">
    <citation type="journal article" date="2023" name="IScience">
        <title>Live-bearing cockroach genome reveals convergent evolutionary mechanisms linked to viviparity in insects and beyond.</title>
        <authorList>
            <person name="Fouks B."/>
            <person name="Harrison M.C."/>
            <person name="Mikhailova A.A."/>
            <person name="Marchal E."/>
            <person name="English S."/>
            <person name="Carruthers M."/>
            <person name="Jennings E.C."/>
            <person name="Chiamaka E.L."/>
            <person name="Frigard R.A."/>
            <person name="Pippel M."/>
            <person name="Attardo G.M."/>
            <person name="Benoit J.B."/>
            <person name="Bornberg-Bauer E."/>
            <person name="Tobe S.S."/>
        </authorList>
    </citation>
    <scope>NUCLEOTIDE SEQUENCE</scope>
    <source>
        <strain evidence="2">Stay&amp;Tobe</strain>
    </source>
</reference>
<feature type="transmembrane region" description="Helical" evidence="1">
    <location>
        <begin position="7"/>
        <end position="24"/>
    </location>
</feature>
<feature type="non-terminal residue" evidence="2">
    <location>
        <position position="1"/>
    </location>
</feature>
<evidence type="ECO:0000256" key="1">
    <source>
        <dbReference type="SAM" id="Phobius"/>
    </source>
</evidence>
<keyword evidence="1" id="KW-1133">Transmembrane helix</keyword>
<dbReference type="EMBL" id="JASPKZ010005705">
    <property type="protein sequence ID" value="KAJ9588180.1"/>
    <property type="molecule type" value="Genomic_DNA"/>
</dbReference>
<gene>
    <name evidence="2" type="ORF">L9F63_018444</name>
</gene>
<evidence type="ECO:0000313" key="2">
    <source>
        <dbReference type="EMBL" id="KAJ9588180.1"/>
    </source>
</evidence>
<proteinExistence type="predicted"/>
<comment type="caution">
    <text evidence="2">The sequence shown here is derived from an EMBL/GenBank/DDBJ whole genome shotgun (WGS) entry which is preliminary data.</text>
</comment>
<evidence type="ECO:0000313" key="3">
    <source>
        <dbReference type="Proteomes" id="UP001233999"/>
    </source>
</evidence>
<keyword evidence="3" id="KW-1185">Reference proteome</keyword>
<feature type="non-terminal residue" evidence="2">
    <location>
        <position position="112"/>
    </location>
</feature>
<protein>
    <submittedName>
        <fullName evidence="2">Uncharacterized protein</fullName>
    </submittedName>
</protein>
<sequence>LLMYFPLISMVLFGMLFRGVVHLFDAFRKWLLTVILNGFSNKFRRNVQFRSLSPSMYFPLISMLFGFLGLGTFRVLSTSLMHFGSGLDLISVSLWSTGVMSFLGGFLLTSVD</sequence>
<feature type="transmembrane region" description="Helical" evidence="1">
    <location>
        <begin position="56"/>
        <end position="77"/>
    </location>
</feature>
<dbReference type="Proteomes" id="UP001233999">
    <property type="component" value="Unassembled WGS sequence"/>
</dbReference>
<keyword evidence="1" id="KW-0812">Transmembrane</keyword>
<feature type="transmembrane region" description="Helical" evidence="1">
    <location>
        <begin position="89"/>
        <end position="108"/>
    </location>
</feature>
<name>A0AAD7ZWX7_DIPPU</name>
<accession>A0AAD7ZWX7</accession>
<organism evidence="2 3">
    <name type="scientific">Diploptera punctata</name>
    <name type="common">Pacific beetle cockroach</name>
    <dbReference type="NCBI Taxonomy" id="6984"/>
    <lineage>
        <taxon>Eukaryota</taxon>
        <taxon>Metazoa</taxon>
        <taxon>Ecdysozoa</taxon>
        <taxon>Arthropoda</taxon>
        <taxon>Hexapoda</taxon>
        <taxon>Insecta</taxon>
        <taxon>Pterygota</taxon>
        <taxon>Neoptera</taxon>
        <taxon>Polyneoptera</taxon>
        <taxon>Dictyoptera</taxon>
        <taxon>Blattodea</taxon>
        <taxon>Blaberoidea</taxon>
        <taxon>Blaberidae</taxon>
        <taxon>Diplopterinae</taxon>
        <taxon>Diploptera</taxon>
    </lineage>
</organism>
<keyword evidence="1" id="KW-0472">Membrane</keyword>
<reference evidence="2" key="2">
    <citation type="submission" date="2023-05" db="EMBL/GenBank/DDBJ databases">
        <authorList>
            <person name="Fouks B."/>
        </authorList>
    </citation>
    <scope>NUCLEOTIDE SEQUENCE</scope>
    <source>
        <strain evidence="2">Stay&amp;Tobe</strain>
        <tissue evidence="2">Testes</tissue>
    </source>
</reference>